<sequence length="67" mass="7772">MTEYANPIVNAAVKLGMNKKEALLMADNTAEIDFEAIRKLNKSVEYFQSGQFQKDYEAEKWLDKHMD</sequence>
<proteinExistence type="predicted"/>
<gene>
    <name evidence="1" type="ORF">U725_02646</name>
</gene>
<comment type="caution">
    <text evidence="1">The sequence shown here is derived from an EMBL/GenBank/DDBJ whole genome shotgun (WGS) entry which is preliminary data.</text>
</comment>
<organism evidence="1 2">
    <name type="scientific">Lactococcus cremoris subsp. cremoris GE214</name>
    <dbReference type="NCBI Taxonomy" id="1415168"/>
    <lineage>
        <taxon>Bacteria</taxon>
        <taxon>Bacillati</taxon>
        <taxon>Bacillota</taxon>
        <taxon>Bacilli</taxon>
        <taxon>Lactobacillales</taxon>
        <taxon>Streptococcaceae</taxon>
        <taxon>Lactococcus</taxon>
        <taxon>Lactococcus cremoris subsp. cremoris</taxon>
    </lineage>
</organism>
<dbReference type="EMBL" id="AZSI01000208">
    <property type="protein sequence ID" value="KEY61220.1"/>
    <property type="molecule type" value="Genomic_DNA"/>
</dbReference>
<dbReference type="AlphaFoldDB" id="A0A084A7E1"/>
<name>A0A084A7E1_LACLC</name>
<protein>
    <recommendedName>
        <fullName evidence="3">Prophage protein</fullName>
    </recommendedName>
</protein>
<evidence type="ECO:0000313" key="2">
    <source>
        <dbReference type="Proteomes" id="UP000028401"/>
    </source>
</evidence>
<accession>A0A084A7E1</accession>
<dbReference type="Proteomes" id="UP000028401">
    <property type="component" value="Unassembled WGS sequence"/>
</dbReference>
<evidence type="ECO:0008006" key="3">
    <source>
        <dbReference type="Google" id="ProtNLM"/>
    </source>
</evidence>
<evidence type="ECO:0000313" key="1">
    <source>
        <dbReference type="EMBL" id="KEY61220.1"/>
    </source>
</evidence>
<dbReference type="RefSeq" id="WP_014570739.1">
    <property type="nucleotide sequence ID" value="NZ_AZSI01000208.1"/>
</dbReference>
<reference evidence="1 2" key="1">
    <citation type="submission" date="2014-06" db="EMBL/GenBank/DDBJ databases">
        <title>Draft genome sequence of the putrescine producing strain Lactococcus lactis subsp cremoris GE214.</title>
        <authorList>
            <person name="Ladero V."/>
            <person name="Linares D.M."/>
            <person name="del Rio B."/>
            <person name="Mayo B."/>
            <person name="Martin M.C."/>
            <person name="Fernandez M."/>
            <person name="Alvarez M.A."/>
        </authorList>
    </citation>
    <scope>NUCLEOTIDE SEQUENCE [LARGE SCALE GENOMIC DNA]</scope>
    <source>
        <strain evidence="1 2">GE214</strain>
    </source>
</reference>
<dbReference type="PATRIC" id="fig|1415168.3.peg.2696"/>